<accession>A0A2P7RBE4</accession>
<dbReference type="GO" id="GO:0042597">
    <property type="term" value="C:periplasmic space"/>
    <property type="evidence" value="ECO:0007669"/>
    <property type="project" value="InterPro"/>
</dbReference>
<dbReference type="RefSeq" id="WP_106727954.1">
    <property type="nucleotide sequence ID" value="NZ_PXYG01000001.1"/>
</dbReference>
<keyword evidence="1" id="KW-0732">Signal</keyword>
<name>A0A2P7RBE4_9GAMM</name>
<evidence type="ECO:0000313" key="3">
    <source>
        <dbReference type="Proteomes" id="UP000240243"/>
    </source>
</evidence>
<evidence type="ECO:0000256" key="1">
    <source>
        <dbReference type="SAM" id="SignalP"/>
    </source>
</evidence>
<proteinExistence type="predicted"/>
<feature type="chain" id="PRO_5015195773" evidence="1">
    <location>
        <begin position="23"/>
        <end position="276"/>
    </location>
</feature>
<dbReference type="OrthoDB" id="5944162at2"/>
<reference evidence="2 3" key="1">
    <citation type="submission" date="2018-03" db="EMBL/GenBank/DDBJ databases">
        <title>The draft genome of Zobellella sp. 59N8.</title>
        <authorList>
            <person name="Liu L."/>
            <person name="Li L."/>
            <person name="Zhang X."/>
            <person name="Liang L."/>
            <person name="Wang T."/>
        </authorList>
    </citation>
    <scope>NUCLEOTIDE SEQUENCE [LARGE SCALE GENOMIC DNA]</scope>
    <source>
        <strain evidence="2 3">59N8</strain>
    </source>
</reference>
<comment type="caution">
    <text evidence="2">The sequence shown here is derived from an EMBL/GenBank/DDBJ whole genome shotgun (WGS) entry which is preliminary data.</text>
</comment>
<dbReference type="GO" id="GO:0008643">
    <property type="term" value="P:carbohydrate transport"/>
    <property type="evidence" value="ECO:0007669"/>
    <property type="project" value="InterPro"/>
</dbReference>
<dbReference type="InterPro" id="IPR010794">
    <property type="entry name" value="MalM"/>
</dbReference>
<dbReference type="AlphaFoldDB" id="A0A2P7RBE4"/>
<feature type="signal peptide" evidence="1">
    <location>
        <begin position="1"/>
        <end position="22"/>
    </location>
</feature>
<keyword evidence="3" id="KW-1185">Reference proteome</keyword>
<sequence>MNNTLMALCLGSALLAAQPVAAAEVPPALPAIGQQQLAALHWQPLAPTAHERIVLDAASPRLDTGLGEGPVAAFALPADRGTLDITLHSLVSERHQVFAPNVLILDERLQPAAFYPSEAFPFASGRLLQADRLEGHITLTPMPGQQRVYMLVFTRAEDLARVTLMPHPAKVHARALGNQPPAIADVPVVHRPAGTLGLRLVAEQRQGVTPLGVSPSVAAERAAVAPLAETESYFLRAIRTAVAAGDIDQALSLLAEAERLGVTRARAGFVEAVQAR</sequence>
<gene>
    <name evidence="2" type="ORF">C7H85_01520</name>
</gene>
<protein>
    <submittedName>
        <fullName evidence="2">Maltose operon protein MalM</fullName>
    </submittedName>
</protein>
<organism evidence="2 3">
    <name type="scientific">Zobellella endophytica</name>
    <dbReference type="NCBI Taxonomy" id="2116700"/>
    <lineage>
        <taxon>Bacteria</taxon>
        <taxon>Pseudomonadati</taxon>
        <taxon>Pseudomonadota</taxon>
        <taxon>Gammaproteobacteria</taxon>
        <taxon>Aeromonadales</taxon>
        <taxon>Aeromonadaceae</taxon>
        <taxon>Zobellella</taxon>
    </lineage>
</organism>
<dbReference type="Pfam" id="PF07148">
    <property type="entry name" value="MalM"/>
    <property type="match status" value="1"/>
</dbReference>
<dbReference type="EMBL" id="PXYG01000001">
    <property type="protein sequence ID" value="PSJ47541.1"/>
    <property type="molecule type" value="Genomic_DNA"/>
</dbReference>
<evidence type="ECO:0000313" key="2">
    <source>
        <dbReference type="EMBL" id="PSJ47541.1"/>
    </source>
</evidence>
<dbReference type="Proteomes" id="UP000240243">
    <property type="component" value="Unassembled WGS sequence"/>
</dbReference>